<comment type="caution">
    <text evidence="1">The sequence shown here is derived from an EMBL/GenBank/DDBJ whole genome shotgun (WGS) entry which is preliminary data.</text>
</comment>
<dbReference type="Proteomes" id="UP001501116">
    <property type="component" value="Unassembled WGS sequence"/>
</dbReference>
<keyword evidence="2" id="KW-1185">Reference proteome</keyword>
<evidence type="ECO:0000313" key="2">
    <source>
        <dbReference type="Proteomes" id="UP001501116"/>
    </source>
</evidence>
<dbReference type="RefSeq" id="WP_344430021.1">
    <property type="nucleotide sequence ID" value="NZ_BAAANN010000044.1"/>
</dbReference>
<gene>
    <name evidence="1" type="ORF">GCM10009754_75710</name>
</gene>
<name>A0ABP5DUR8_9PSEU</name>
<dbReference type="EMBL" id="BAAANN010000044">
    <property type="protein sequence ID" value="GAA1986605.1"/>
    <property type="molecule type" value="Genomic_DNA"/>
</dbReference>
<sequence>MPDTTLRFHAEHIAPGTAYPDEPTESIPPRWYVFGRPADNAFSDTCVVISIEQALDETDDQHVRDGEIATAIATALNGVPDPFATSPAHPCPPCAADGGYGTTVAGQRYHCPDCGTQWSQWPDGGTATTPWGNWWERMKVRLF</sequence>
<reference evidence="2" key="1">
    <citation type="journal article" date="2019" name="Int. J. Syst. Evol. Microbiol.">
        <title>The Global Catalogue of Microorganisms (GCM) 10K type strain sequencing project: providing services to taxonomists for standard genome sequencing and annotation.</title>
        <authorList>
            <consortium name="The Broad Institute Genomics Platform"/>
            <consortium name="The Broad Institute Genome Sequencing Center for Infectious Disease"/>
            <person name="Wu L."/>
            <person name="Ma J."/>
        </authorList>
    </citation>
    <scope>NUCLEOTIDE SEQUENCE [LARGE SCALE GENOMIC DNA]</scope>
    <source>
        <strain evidence="2">JCM 14545</strain>
    </source>
</reference>
<organism evidence="1 2">
    <name type="scientific">Amycolatopsis minnesotensis</name>
    <dbReference type="NCBI Taxonomy" id="337894"/>
    <lineage>
        <taxon>Bacteria</taxon>
        <taxon>Bacillati</taxon>
        <taxon>Actinomycetota</taxon>
        <taxon>Actinomycetes</taxon>
        <taxon>Pseudonocardiales</taxon>
        <taxon>Pseudonocardiaceae</taxon>
        <taxon>Amycolatopsis</taxon>
    </lineage>
</organism>
<accession>A0ABP5DUR8</accession>
<evidence type="ECO:0000313" key="1">
    <source>
        <dbReference type="EMBL" id="GAA1986605.1"/>
    </source>
</evidence>
<proteinExistence type="predicted"/>
<protein>
    <submittedName>
        <fullName evidence="1">Uncharacterized protein</fullName>
    </submittedName>
</protein>